<gene>
    <name evidence="2" type="ORF">CLV40_101502</name>
</gene>
<dbReference type="RefSeq" id="WP_104476424.1">
    <property type="nucleotide sequence ID" value="NZ_CP154825.1"/>
</dbReference>
<keyword evidence="3" id="KW-1185">Reference proteome</keyword>
<proteinExistence type="predicted"/>
<reference evidence="2 3" key="1">
    <citation type="submission" date="2018-02" db="EMBL/GenBank/DDBJ databases">
        <title>Genomic Encyclopedia of Archaeal and Bacterial Type Strains, Phase II (KMG-II): from individual species to whole genera.</title>
        <authorList>
            <person name="Goeker M."/>
        </authorList>
    </citation>
    <scope>NUCLEOTIDE SEQUENCE [LARGE SCALE GENOMIC DNA]</scope>
    <source>
        <strain evidence="2 3">YU 961-1</strain>
    </source>
</reference>
<organism evidence="2 3">
    <name type="scientific">Actinokineospora auranticolor</name>
    <dbReference type="NCBI Taxonomy" id="155976"/>
    <lineage>
        <taxon>Bacteria</taxon>
        <taxon>Bacillati</taxon>
        <taxon>Actinomycetota</taxon>
        <taxon>Actinomycetes</taxon>
        <taxon>Pseudonocardiales</taxon>
        <taxon>Pseudonocardiaceae</taxon>
        <taxon>Actinokineospora</taxon>
    </lineage>
</organism>
<evidence type="ECO:0000256" key="1">
    <source>
        <dbReference type="SAM" id="SignalP"/>
    </source>
</evidence>
<dbReference type="AlphaFoldDB" id="A0A2S6H1H0"/>
<protein>
    <recommendedName>
        <fullName evidence="4">Peptidase inhibitor family I36</fullName>
    </recommendedName>
</protein>
<dbReference type="EMBL" id="PTIX01000001">
    <property type="protein sequence ID" value="PPK71313.1"/>
    <property type="molecule type" value="Genomic_DNA"/>
</dbReference>
<dbReference type="Proteomes" id="UP000239203">
    <property type="component" value="Unassembled WGS sequence"/>
</dbReference>
<evidence type="ECO:0008006" key="4">
    <source>
        <dbReference type="Google" id="ProtNLM"/>
    </source>
</evidence>
<feature type="signal peptide" evidence="1">
    <location>
        <begin position="1"/>
        <end position="26"/>
    </location>
</feature>
<name>A0A2S6H1H0_9PSEU</name>
<keyword evidence="1" id="KW-0732">Signal</keyword>
<dbReference type="OrthoDB" id="9990329at2"/>
<evidence type="ECO:0000313" key="2">
    <source>
        <dbReference type="EMBL" id="PPK71313.1"/>
    </source>
</evidence>
<sequence length="153" mass="15553">MARLTRVLAGTALAVAATAIVTPAAAADGPRSGETTNTRPAETCVRAGVVYGQRATAPVAYPVDGCAGDVARLAETPSFTYSGPAGVVRVGDVPDRQCVTTQGGAPGTRAVNGSDRIVLLYNGTNCRGVAKVVFPDGEFAGAFQSLLFLSIPR</sequence>
<feature type="chain" id="PRO_5018006034" description="Peptidase inhibitor family I36" evidence="1">
    <location>
        <begin position="27"/>
        <end position="153"/>
    </location>
</feature>
<comment type="caution">
    <text evidence="2">The sequence shown here is derived from an EMBL/GenBank/DDBJ whole genome shotgun (WGS) entry which is preliminary data.</text>
</comment>
<evidence type="ECO:0000313" key="3">
    <source>
        <dbReference type="Proteomes" id="UP000239203"/>
    </source>
</evidence>
<accession>A0A2S6H1H0</accession>